<feature type="active site" description="Charge relay system" evidence="5 6">
    <location>
        <position position="223"/>
    </location>
</feature>
<dbReference type="InterPro" id="IPR006311">
    <property type="entry name" value="TAT_signal"/>
</dbReference>
<evidence type="ECO:0000256" key="2">
    <source>
        <dbReference type="ARBA" id="ARBA00022670"/>
    </source>
</evidence>
<comment type="similarity">
    <text evidence="1 6">Belongs to the peptidase S8 family.</text>
</comment>
<evidence type="ECO:0000256" key="6">
    <source>
        <dbReference type="PROSITE-ProRule" id="PRU01240"/>
    </source>
</evidence>
<feature type="active site" description="Charge relay system" evidence="5 6">
    <location>
        <position position="425"/>
    </location>
</feature>
<dbReference type="PRINTS" id="PR00723">
    <property type="entry name" value="SUBTILISIN"/>
</dbReference>
<dbReference type="SUPFAM" id="SSF52743">
    <property type="entry name" value="Subtilisin-like"/>
    <property type="match status" value="1"/>
</dbReference>
<keyword evidence="4 6" id="KW-0720">Serine protease</keyword>
<evidence type="ECO:0000256" key="5">
    <source>
        <dbReference type="PIRSR" id="PIRSR615500-1"/>
    </source>
</evidence>
<keyword evidence="3 6" id="KW-0378">Hydrolase</keyword>
<keyword evidence="7" id="KW-0732">Signal</keyword>
<dbReference type="RefSeq" id="WP_285661087.1">
    <property type="nucleotide sequence ID" value="NZ_BSTX01000001.1"/>
</dbReference>
<evidence type="ECO:0000313" key="9">
    <source>
        <dbReference type="EMBL" id="GLZ75869.1"/>
    </source>
</evidence>
<evidence type="ECO:0000256" key="3">
    <source>
        <dbReference type="ARBA" id="ARBA00022801"/>
    </source>
</evidence>
<feature type="chain" id="PRO_5040888910" description="Peptidase S8/S53 domain-containing protein" evidence="7">
    <location>
        <begin position="34"/>
        <end position="1114"/>
    </location>
</feature>
<dbReference type="InterPro" id="IPR000209">
    <property type="entry name" value="Peptidase_S8/S53_dom"/>
</dbReference>
<feature type="signal peptide" evidence="7">
    <location>
        <begin position="1"/>
        <end position="33"/>
    </location>
</feature>
<dbReference type="PANTHER" id="PTHR43806">
    <property type="entry name" value="PEPTIDASE S8"/>
    <property type="match status" value="1"/>
</dbReference>
<name>A0A9W6SES9_9ACTN</name>
<dbReference type="AlphaFoldDB" id="A0A9W6SES9"/>
<sequence>MPPASPGRRLGLAAAAAAIAAATLLATPQAAGANAPALFGESAATTSTATVTLITGDRVQVAFAADGTASAMLESGADHYIRRDGADLYVIPVAAEAALAQGRLDPALFNVTGLVRQGYDDASSATLPLLLSGSLPQNRAFTGVSVGAHLSSIDATAVSVAKGSLGTLFGGTSRSALATPKIWLDAKVTGFGLDPATGVAQTGAPELWRSGYTGAGTKVAVLDTGYDPNHPDLAGRVAAAQDFTGDGEGAIDDAGHGTHVASTIAGTGAADASKKGMAPDTSLLIGKVLGPGGGQTSWIVAGMEWAVAQGADVVNMSLGSNEPTDCTDPMAEATRALTAQGKTLFVIAAGNSGMRETVSSPGCVEGVLTVGAVDAEGATANFSSRGPVPGSHALKPDLSAPGVAIAGAANGSPAGVNYTTMSGTSMATPHVAGAAALIRQAHPDWTAQQIKAALVASVKKDTEGTIYDQGAGEMWVPGALNASVTSDVSVQIATYDWPHGRDEKTTKTITYTNTGDRAVELDLDLTDATGADGRRIDGRAFDLTRNHVTVPAHGTATVGVTARGDLRGLKDGQYGEIGARLVAKGRHGVRVTTSVGFWLEPETVTVTFKALDRNGAAATSGYLDITDMHQPARSVAYWTGEDVTLRLRAGKYFVTSYIRTVDATGAANYAYVGDPEATYDEDTTVVLDAAKAVPVTVTGGDKPLQVRTGSIALDRVFGRWTVQSSLFAQGGRFYVSPTGKVREGEFHFGTYFRATDPAVAEADSSYVYNLAFTESRRVGRDQAHVVRDRDLGARTENFHAQRTASSAYEWTRVLPAGGLDPIYAGSGNPVTTPLTRTAYYSPGVTWQAIGATARIFSETWFDAAHTYRAREKTATDWFKLPTATSLFRNPDGTPSRVAERQGTLVGFAFQSWQDTSGRQAVGGFGDIGSMRIYKNGELIDESAWPARQTDVGSDDCVLRVEVGQYRIAKRGWELGLGTITSFEFASKRPKGDAVQALPIALPHYDAPVDAYNLAPNTDTAFPVAVTMLGQDGYDPGAITSFSAKVTYEAIDPYGDKPIGDYAWTTVPVVQRGGVWYALVDNTKGAGTTPSLWIDTVDSHGTKTRQISLNLYGIA</sequence>
<dbReference type="Proteomes" id="UP001165079">
    <property type="component" value="Unassembled WGS sequence"/>
</dbReference>
<evidence type="ECO:0000256" key="1">
    <source>
        <dbReference type="ARBA" id="ARBA00011073"/>
    </source>
</evidence>
<dbReference type="InterPro" id="IPR036852">
    <property type="entry name" value="Peptidase_S8/S53_dom_sf"/>
</dbReference>
<evidence type="ECO:0000256" key="7">
    <source>
        <dbReference type="SAM" id="SignalP"/>
    </source>
</evidence>
<dbReference type="InterPro" id="IPR015500">
    <property type="entry name" value="Peptidase_S8_subtilisin-rel"/>
</dbReference>
<reference evidence="9" key="1">
    <citation type="submission" date="2023-03" db="EMBL/GenBank/DDBJ databases">
        <title>Actinorhabdospora filicis NBRC 111898.</title>
        <authorList>
            <person name="Ichikawa N."/>
            <person name="Sato H."/>
            <person name="Tonouchi N."/>
        </authorList>
    </citation>
    <scope>NUCLEOTIDE SEQUENCE</scope>
    <source>
        <strain evidence="9">NBRC 111898</strain>
    </source>
</reference>
<dbReference type="GO" id="GO:0004252">
    <property type="term" value="F:serine-type endopeptidase activity"/>
    <property type="evidence" value="ECO:0007669"/>
    <property type="project" value="UniProtKB-UniRule"/>
</dbReference>
<accession>A0A9W6SES9</accession>
<gene>
    <name evidence="9" type="ORF">Afil01_06760</name>
</gene>
<evidence type="ECO:0000256" key="4">
    <source>
        <dbReference type="ARBA" id="ARBA00022825"/>
    </source>
</evidence>
<dbReference type="GO" id="GO:0006508">
    <property type="term" value="P:proteolysis"/>
    <property type="evidence" value="ECO:0007669"/>
    <property type="project" value="UniProtKB-KW"/>
</dbReference>
<dbReference type="Pfam" id="PF00082">
    <property type="entry name" value="Peptidase_S8"/>
    <property type="match status" value="1"/>
</dbReference>
<keyword evidence="10" id="KW-1185">Reference proteome</keyword>
<evidence type="ECO:0000259" key="8">
    <source>
        <dbReference type="Pfam" id="PF00082"/>
    </source>
</evidence>
<dbReference type="PANTHER" id="PTHR43806:SF11">
    <property type="entry name" value="CEREVISIN-RELATED"/>
    <property type="match status" value="1"/>
</dbReference>
<proteinExistence type="inferred from homology"/>
<evidence type="ECO:0000313" key="10">
    <source>
        <dbReference type="Proteomes" id="UP001165079"/>
    </source>
</evidence>
<protein>
    <recommendedName>
        <fullName evidence="8">Peptidase S8/S53 domain-containing protein</fullName>
    </recommendedName>
</protein>
<dbReference type="PROSITE" id="PS51318">
    <property type="entry name" value="TAT"/>
    <property type="match status" value="1"/>
</dbReference>
<feature type="active site" description="Charge relay system" evidence="5 6">
    <location>
        <position position="256"/>
    </location>
</feature>
<keyword evidence="2 6" id="KW-0645">Protease</keyword>
<dbReference type="PROSITE" id="PS51892">
    <property type="entry name" value="SUBTILASE"/>
    <property type="match status" value="1"/>
</dbReference>
<comment type="caution">
    <text evidence="9">The sequence shown here is derived from an EMBL/GenBank/DDBJ whole genome shotgun (WGS) entry which is preliminary data.</text>
</comment>
<feature type="domain" description="Peptidase S8/S53" evidence="8">
    <location>
        <begin position="214"/>
        <end position="471"/>
    </location>
</feature>
<dbReference type="InterPro" id="IPR023828">
    <property type="entry name" value="Peptidase_S8_Ser-AS"/>
</dbReference>
<dbReference type="InterPro" id="IPR050131">
    <property type="entry name" value="Peptidase_S8_subtilisin-like"/>
</dbReference>
<organism evidence="9 10">
    <name type="scientific">Actinorhabdospora filicis</name>
    <dbReference type="NCBI Taxonomy" id="1785913"/>
    <lineage>
        <taxon>Bacteria</taxon>
        <taxon>Bacillati</taxon>
        <taxon>Actinomycetota</taxon>
        <taxon>Actinomycetes</taxon>
        <taxon>Micromonosporales</taxon>
        <taxon>Micromonosporaceae</taxon>
        <taxon>Actinorhabdospora</taxon>
    </lineage>
</organism>
<dbReference type="PROSITE" id="PS00137">
    <property type="entry name" value="SUBTILASE_HIS"/>
    <property type="match status" value="1"/>
</dbReference>
<dbReference type="InterPro" id="IPR022398">
    <property type="entry name" value="Peptidase_S8_His-AS"/>
</dbReference>
<dbReference type="PROSITE" id="PS00138">
    <property type="entry name" value="SUBTILASE_SER"/>
    <property type="match status" value="1"/>
</dbReference>
<dbReference type="Gene3D" id="3.40.50.200">
    <property type="entry name" value="Peptidase S8/S53 domain"/>
    <property type="match status" value="1"/>
</dbReference>
<dbReference type="EMBL" id="BSTX01000001">
    <property type="protein sequence ID" value="GLZ75869.1"/>
    <property type="molecule type" value="Genomic_DNA"/>
</dbReference>